<dbReference type="InterPro" id="IPR000873">
    <property type="entry name" value="AMP-dep_synth/lig_dom"/>
</dbReference>
<gene>
    <name evidence="6" type="ORF">JKV55_08105</name>
</gene>
<dbReference type="RefSeq" id="WP_202084004.1">
    <property type="nucleotide sequence ID" value="NZ_JAERTZ010000018.1"/>
</dbReference>
<evidence type="ECO:0000256" key="3">
    <source>
        <dbReference type="SAM" id="MobiDB-lite"/>
    </source>
</evidence>
<accession>A0ABS1QQZ4</accession>
<comment type="similarity">
    <text evidence="1">Belongs to the ATP-dependent AMP-binding enzyme family.</text>
</comment>
<sequence length="953" mass="102733">MIHRNQGDPVQDEDDSPQPDGARAQQLLALVDQTLRDLQPEAPAMPPARLDSSLDRDLALDSLARMELLLRIEQAFAVDLPEDTLQRADTVRDLLLAIEGAPSAEAARVSRRRPLGDLSRPAPVADEQGLLAATTLPEVLDWHERAHPQQVQSILVTDESEQRLSYGELAAGSRGVAAALQQAGVEPGQRVAIMLPTSLAYFHCYFGILRMGAIPVPIYPPARASQLEDHVLRHAGILANAAVVLMITVPEAMVVGRLLQARVSSLRRLATPEQLVAPADSLRPVDIRGEDTAFIQYTSGSTGNPKGVVLSHANLLANIRAMQGVLAASPRDVFVSWLPLYHDMGLIGAFLGSLYVGLPLVVMSPLTFLARPERWLWAIHRYRGTLSAAPNFAYELCLKRIEPAALEGLDLGSWRLACNGAEAVSPDTLRHFAERFAPYGLKPEAITPVYGLAEASVGLLFPPLGRGPLIDNVRREPLAREHRALPAAEGDESAQRFVSCGAPLPGHAIRIVDEAGREVGERIEGRLEFRGPSATRGYFRNPAATADLFHDGWLDTGDRAYVAAGEVYLTGRVKDMIIRGGRNLYPQEIEEAVVAVEGVRKGGVAVFGSPDPATGTERLVVLAETRLAGSALAALHGAVVDAVLKVLGEPPDEVVLAPPRTVLKTSSGKVRRAACRSRYLQGDIGQVAPTARVQLLRLGVGSAVLWLRRLGGKLVRAAFGLHAMLMLGLLTPPVWLATLATPSPTAAWRLGGWAARWLLRLTGIPFRVEGVDRLPAGPCVLVCNHASYLDGLLLVAALPRPYAFVAKQELRDQLVAGSYLKKLGVAFVERFELRRSVEDANRMAGLVKGGHPLLVFPEGTFVARPGLLPFHLGGFLAAAGAAVPVVPVAISGSRAVLPAERWWPRHGALAVTIGSPLPPRREDEEVFAAAVRLRQAARAWIAQQLATTEQEEE</sequence>
<dbReference type="InterPro" id="IPR045851">
    <property type="entry name" value="AMP-bd_C_sf"/>
</dbReference>
<dbReference type="Gene3D" id="1.10.1200.10">
    <property type="entry name" value="ACP-like"/>
    <property type="match status" value="1"/>
</dbReference>
<evidence type="ECO:0000256" key="2">
    <source>
        <dbReference type="ARBA" id="ARBA00022598"/>
    </source>
</evidence>
<reference evidence="7" key="1">
    <citation type="submission" date="2021-01" db="EMBL/GenBank/DDBJ databases">
        <title>Genome public.</title>
        <authorList>
            <person name="Liu C."/>
            <person name="Sun Q."/>
        </authorList>
    </citation>
    <scope>NUCLEOTIDE SEQUENCE [LARGE SCALE GENOMIC DNA]</scope>
    <source>
        <strain evidence="7">CGMCC 1.18722</strain>
    </source>
</reference>
<dbReference type="PANTHER" id="PTHR22754">
    <property type="entry name" value="DISCO-INTERACTING PROTEIN 2 DIP2 -RELATED"/>
    <property type="match status" value="1"/>
</dbReference>
<feature type="transmembrane region" description="Helical" evidence="4">
    <location>
        <begin position="231"/>
        <end position="249"/>
    </location>
</feature>
<dbReference type="SMART" id="SM00563">
    <property type="entry name" value="PlsC"/>
    <property type="match status" value="1"/>
</dbReference>
<dbReference type="Pfam" id="PF00550">
    <property type="entry name" value="PP-binding"/>
    <property type="match status" value="1"/>
</dbReference>
<dbReference type="SUPFAM" id="SSF56801">
    <property type="entry name" value="Acetyl-CoA synthetase-like"/>
    <property type="match status" value="1"/>
</dbReference>
<dbReference type="InterPro" id="IPR009081">
    <property type="entry name" value="PP-bd_ACP"/>
</dbReference>
<evidence type="ECO:0000313" key="7">
    <source>
        <dbReference type="Proteomes" id="UP000638570"/>
    </source>
</evidence>
<dbReference type="InterPro" id="IPR020845">
    <property type="entry name" value="AMP-binding_CS"/>
</dbReference>
<dbReference type="CDD" id="cd07989">
    <property type="entry name" value="LPLAT_AGPAT-like"/>
    <property type="match status" value="1"/>
</dbReference>
<feature type="transmembrane region" description="Helical" evidence="4">
    <location>
        <begin position="199"/>
        <end position="219"/>
    </location>
</feature>
<protein>
    <submittedName>
        <fullName evidence="6">AMP-binding protein</fullName>
    </submittedName>
</protein>
<dbReference type="SUPFAM" id="SSF69593">
    <property type="entry name" value="Glycerol-3-phosphate (1)-acyltransferase"/>
    <property type="match status" value="1"/>
</dbReference>
<keyword evidence="2" id="KW-0436">Ligase</keyword>
<dbReference type="Pfam" id="PF00501">
    <property type="entry name" value="AMP-binding"/>
    <property type="match status" value="1"/>
</dbReference>
<dbReference type="EMBL" id="JAERTZ010000018">
    <property type="protein sequence ID" value="MBL1377292.1"/>
    <property type="molecule type" value="Genomic_DNA"/>
</dbReference>
<keyword evidence="4" id="KW-0812">Transmembrane</keyword>
<evidence type="ECO:0000256" key="1">
    <source>
        <dbReference type="ARBA" id="ARBA00006432"/>
    </source>
</evidence>
<feature type="transmembrane region" description="Helical" evidence="4">
    <location>
        <begin position="346"/>
        <end position="370"/>
    </location>
</feature>
<dbReference type="PROSITE" id="PS50075">
    <property type="entry name" value="CARRIER"/>
    <property type="match status" value="1"/>
</dbReference>
<dbReference type="CDD" id="cd05931">
    <property type="entry name" value="FAAL"/>
    <property type="match status" value="1"/>
</dbReference>
<dbReference type="Gene3D" id="3.30.300.30">
    <property type="match status" value="1"/>
</dbReference>
<proteinExistence type="inferred from homology"/>
<keyword evidence="4" id="KW-0472">Membrane</keyword>
<evidence type="ECO:0000256" key="4">
    <source>
        <dbReference type="SAM" id="Phobius"/>
    </source>
</evidence>
<dbReference type="Pfam" id="PF01553">
    <property type="entry name" value="Acyltransferase"/>
    <property type="match status" value="1"/>
</dbReference>
<evidence type="ECO:0000313" key="6">
    <source>
        <dbReference type="EMBL" id="MBL1377292.1"/>
    </source>
</evidence>
<dbReference type="PROSITE" id="PS00455">
    <property type="entry name" value="AMP_BINDING"/>
    <property type="match status" value="1"/>
</dbReference>
<comment type="caution">
    <text evidence="6">The sequence shown here is derived from an EMBL/GenBank/DDBJ whole genome shotgun (WGS) entry which is preliminary data.</text>
</comment>
<dbReference type="InterPro" id="IPR036736">
    <property type="entry name" value="ACP-like_sf"/>
</dbReference>
<dbReference type="InterPro" id="IPR002123">
    <property type="entry name" value="Plipid/glycerol_acylTrfase"/>
</dbReference>
<evidence type="ECO:0000259" key="5">
    <source>
        <dbReference type="PROSITE" id="PS50075"/>
    </source>
</evidence>
<feature type="domain" description="Carrier" evidence="5">
    <location>
        <begin position="26"/>
        <end position="102"/>
    </location>
</feature>
<dbReference type="SUPFAM" id="SSF47336">
    <property type="entry name" value="ACP-like"/>
    <property type="match status" value="1"/>
</dbReference>
<keyword evidence="7" id="KW-1185">Reference proteome</keyword>
<dbReference type="InterPro" id="IPR042099">
    <property type="entry name" value="ANL_N_sf"/>
</dbReference>
<dbReference type="InterPro" id="IPR040097">
    <property type="entry name" value="FAAL/FAAC"/>
</dbReference>
<dbReference type="Gene3D" id="3.40.50.12780">
    <property type="entry name" value="N-terminal domain of ligase-like"/>
    <property type="match status" value="1"/>
</dbReference>
<feature type="region of interest" description="Disordered" evidence="3">
    <location>
        <begin position="1"/>
        <end position="24"/>
    </location>
</feature>
<dbReference type="PANTHER" id="PTHR22754:SF32">
    <property type="entry name" value="DISCO-INTERACTING PROTEIN 2"/>
    <property type="match status" value="1"/>
</dbReference>
<organism evidence="6 7">
    <name type="scientific">Zobellella iuensis</name>
    <dbReference type="NCBI Taxonomy" id="2803811"/>
    <lineage>
        <taxon>Bacteria</taxon>
        <taxon>Pseudomonadati</taxon>
        <taxon>Pseudomonadota</taxon>
        <taxon>Gammaproteobacteria</taxon>
        <taxon>Aeromonadales</taxon>
        <taxon>Aeromonadaceae</taxon>
        <taxon>Zobellella</taxon>
    </lineage>
</organism>
<dbReference type="Proteomes" id="UP000638570">
    <property type="component" value="Unassembled WGS sequence"/>
</dbReference>
<name>A0ABS1QQZ4_9GAMM</name>
<keyword evidence="4" id="KW-1133">Transmembrane helix</keyword>